<gene>
    <name evidence="2" type="ORF">L195_g051813</name>
</gene>
<proteinExistence type="predicted"/>
<evidence type="ECO:0000313" key="3">
    <source>
        <dbReference type="Proteomes" id="UP000236291"/>
    </source>
</evidence>
<dbReference type="InterPro" id="IPR035985">
    <property type="entry name" value="Ubiquitin-activating_enz"/>
</dbReference>
<dbReference type="SUPFAM" id="SSF69572">
    <property type="entry name" value="Activating enzymes of the ubiquitin-like proteins"/>
    <property type="match status" value="1"/>
</dbReference>
<dbReference type="EMBL" id="ASHM01082258">
    <property type="protein sequence ID" value="PNX60217.1"/>
    <property type="molecule type" value="Genomic_DNA"/>
</dbReference>
<dbReference type="PANTHER" id="PTHR10953">
    <property type="entry name" value="UBIQUITIN-ACTIVATING ENZYME E1"/>
    <property type="match status" value="1"/>
</dbReference>
<dbReference type="GO" id="GO:0016779">
    <property type="term" value="F:nucleotidyltransferase activity"/>
    <property type="evidence" value="ECO:0007669"/>
    <property type="project" value="UniProtKB-KW"/>
</dbReference>
<evidence type="ECO:0000259" key="1">
    <source>
        <dbReference type="Pfam" id="PF00899"/>
    </source>
</evidence>
<dbReference type="STRING" id="57577.A0A2K3K1P8"/>
<reference evidence="2 3" key="1">
    <citation type="journal article" date="2014" name="Am. J. Bot.">
        <title>Genome assembly and annotation for red clover (Trifolium pratense; Fabaceae).</title>
        <authorList>
            <person name="Istvanek J."/>
            <person name="Jaros M."/>
            <person name="Krenek A."/>
            <person name="Repkova J."/>
        </authorList>
    </citation>
    <scope>NUCLEOTIDE SEQUENCE [LARGE SCALE GENOMIC DNA]</scope>
    <source>
        <strain evidence="3">cv. Tatra</strain>
        <tissue evidence="2">Young leaves</tissue>
    </source>
</reference>
<dbReference type="Pfam" id="PF00899">
    <property type="entry name" value="ThiF"/>
    <property type="match status" value="1"/>
</dbReference>
<dbReference type="InterPro" id="IPR000594">
    <property type="entry name" value="ThiF_NAD_FAD-bd"/>
</dbReference>
<evidence type="ECO:0000313" key="2">
    <source>
        <dbReference type="EMBL" id="PNX60217.1"/>
    </source>
</evidence>
<feature type="non-terminal residue" evidence="2">
    <location>
        <position position="1"/>
    </location>
</feature>
<dbReference type="InterPro" id="IPR045886">
    <property type="entry name" value="ThiF/MoeB/HesA"/>
</dbReference>
<accession>A0A2K3K1P8</accession>
<keyword evidence="2" id="KW-0548">Nucleotidyltransferase</keyword>
<feature type="domain" description="THIF-type NAD/FAD binding fold" evidence="1">
    <location>
        <begin position="1"/>
        <end position="51"/>
    </location>
</feature>
<dbReference type="PANTHER" id="PTHR10953:SF102">
    <property type="entry name" value="ADENYLYLTRANSFERASE AND SULFURTRANSFERASE MOCS3"/>
    <property type="match status" value="1"/>
</dbReference>
<dbReference type="Proteomes" id="UP000236291">
    <property type="component" value="Unassembled WGS sequence"/>
</dbReference>
<protein>
    <submittedName>
        <fullName evidence="2">Adenylyltransferase and sulfurtransferase mocs3-like protein</fullName>
    </submittedName>
</protein>
<comment type="caution">
    <text evidence="2">The sequence shown here is derived from an EMBL/GenBank/DDBJ whole genome shotgun (WGS) entry which is preliminary data.</text>
</comment>
<reference evidence="2 3" key="2">
    <citation type="journal article" date="2017" name="Front. Plant Sci.">
        <title>Gene Classification and Mining of Molecular Markers Useful in Red Clover (Trifolium pratense) Breeding.</title>
        <authorList>
            <person name="Istvanek J."/>
            <person name="Dluhosova J."/>
            <person name="Dluhos P."/>
            <person name="Patkova L."/>
            <person name="Nedelnik J."/>
            <person name="Repkova J."/>
        </authorList>
    </citation>
    <scope>NUCLEOTIDE SEQUENCE [LARGE SCALE GENOMIC DNA]</scope>
    <source>
        <strain evidence="3">cv. Tatra</strain>
        <tissue evidence="2">Young leaves</tissue>
    </source>
</reference>
<dbReference type="AlphaFoldDB" id="A0A2K3K1P8"/>
<organism evidence="2 3">
    <name type="scientific">Trifolium pratense</name>
    <name type="common">Red clover</name>
    <dbReference type="NCBI Taxonomy" id="57577"/>
    <lineage>
        <taxon>Eukaryota</taxon>
        <taxon>Viridiplantae</taxon>
        <taxon>Streptophyta</taxon>
        <taxon>Embryophyta</taxon>
        <taxon>Tracheophyta</taxon>
        <taxon>Spermatophyta</taxon>
        <taxon>Magnoliopsida</taxon>
        <taxon>eudicotyledons</taxon>
        <taxon>Gunneridae</taxon>
        <taxon>Pentapetalae</taxon>
        <taxon>rosids</taxon>
        <taxon>fabids</taxon>
        <taxon>Fabales</taxon>
        <taxon>Fabaceae</taxon>
        <taxon>Papilionoideae</taxon>
        <taxon>50 kb inversion clade</taxon>
        <taxon>NPAAA clade</taxon>
        <taxon>Hologalegina</taxon>
        <taxon>IRL clade</taxon>
        <taxon>Trifolieae</taxon>
        <taxon>Trifolium</taxon>
    </lineage>
</organism>
<dbReference type="GO" id="GO:0004792">
    <property type="term" value="F:thiosulfate-cyanide sulfurtransferase activity"/>
    <property type="evidence" value="ECO:0007669"/>
    <property type="project" value="TreeGrafter"/>
</dbReference>
<dbReference type="GO" id="GO:0042292">
    <property type="term" value="F:URM1 activating enzyme activity"/>
    <property type="evidence" value="ECO:0007669"/>
    <property type="project" value="TreeGrafter"/>
</dbReference>
<sequence>GQANLLKSSILVVGAGGLGAPALLYFAAAGVGKLGIVDHDKVELNNMHRQV</sequence>
<dbReference type="Gene3D" id="3.40.50.720">
    <property type="entry name" value="NAD(P)-binding Rossmann-like Domain"/>
    <property type="match status" value="1"/>
</dbReference>
<dbReference type="GO" id="GO:0005737">
    <property type="term" value="C:cytoplasm"/>
    <property type="evidence" value="ECO:0007669"/>
    <property type="project" value="TreeGrafter"/>
</dbReference>
<name>A0A2K3K1P8_TRIPR</name>
<keyword evidence="2" id="KW-0808">Transferase</keyword>